<sequence length="60" mass="7399">MSFGILLDFQKRYGFLRLRKIEWRILEDCIFFQDEPRTPEVRSYQKSKGNLRKTKIKNLF</sequence>
<proteinExistence type="predicted"/>
<reference evidence="2" key="1">
    <citation type="submission" date="2018-05" db="EMBL/GenBank/DDBJ databases">
        <title>Leptospira yasudae sp. nov. and Leptospira stimsonii sp. nov., two pathogenic species of the genus Leptospira isolated from environmental sources.</title>
        <authorList>
            <person name="Casanovas-Massana A."/>
            <person name="Hamond C."/>
            <person name="Santos L.A."/>
            <person name="Hacker K.P."/>
            <person name="Balassiano I."/>
            <person name="Medeiros M.A."/>
            <person name="Reis M.G."/>
            <person name="Ko A.I."/>
            <person name="Wunder E.A."/>
        </authorList>
    </citation>
    <scope>NUCLEOTIDE SEQUENCE [LARGE SCALE GENOMIC DNA]</scope>
    <source>
        <strain evidence="2">AMB6-RJ</strain>
    </source>
</reference>
<organism evidence="1 2">
    <name type="scientific">Leptospira stimsonii</name>
    <dbReference type="NCBI Taxonomy" id="2202203"/>
    <lineage>
        <taxon>Bacteria</taxon>
        <taxon>Pseudomonadati</taxon>
        <taxon>Spirochaetota</taxon>
        <taxon>Spirochaetia</taxon>
        <taxon>Leptospirales</taxon>
        <taxon>Leptospiraceae</taxon>
        <taxon>Leptospira</taxon>
    </lineage>
</organism>
<name>A0A8B3CRB9_9LEPT</name>
<evidence type="ECO:0000313" key="1">
    <source>
        <dbReference type="EMBL" id="RHX86031.1"/>
    </source>
</evidence>
<dbReference type="Proteomes" id="UP000266669">
    <property type="component" value="Unassembled WGS sequence"/>
</dbReference>
<accession>A0A8B3CRB9</accession>
<dbReference type="AlphaFoldDB" id="A0A8B3CRB9"/>
<evidence type="ECO:0000313" key="2">
    <source>
        <dbReference type="Proteomes" id="UP000266669"/>
    </source>
</evidence>
<comment type="caution">
    <text evidence="1">The sequence shown here is derived from an EMBL/GenBank/DDBJ whole genome shotgun (WGS) entry which is preliminary data.</text>
</comment>
<gene>
    <name evidence="1" type="ORF">DLM78_09110</name>
</gene>
<protein>
    <submittedName>
        <fullName evidence="1">Uncharacterized protein</fullName>
    </submittedName>
</protein>
<dbReference type="EMBL" id="QHCS01000002">
    <property type="protein sequence ID" value="RHX86031.1"/>
    <property type="molecule type" value="Genomic_DNA"/>
</dbReference>